<accession>A0ACB5SUN1</accession>
<dbReference type="Proteomes" id="UP001165064">
    <property type="component" value="Unassembled WGS sequence"/>
</dbReference>
<comment type="caution">
    <text evidence="1">The sequence shown here is derived from an EMBL/GenBank/DDBJ whole genome shotgun (WGS) entry which is preliminary data.</text>
</comment>
<sequence length="286" mass="33126">MSHIQQQPRVCHVRIIWNPHNPIQSDDSSSGSGAGAGSDQLSSSQTSGATDYSMTYTNNNNNNNNNNKYFCCRALQESSVDHLNQVFSITVEGCSTYFGDFNHSGKLKDMKSHKSVVVKCLDKSNWEDYAEKHTWEFGDTLEWEELVTHFNHEVEAYQRICNYNTDLPFEQQIHVPKFLFFGETTLGNFKRIRFKKHEIRLVVFGPFMVLEYLDAMRHPETNDELLKVEREQIKLAKIGIFHQGIKKENFPFDEKNDVAYVLDFENVQLAGDGQAFRSHNVRKKMR</sequence>
<dbReference type="EMBL" id="BSXS01000695">
    <property type="protein sequence ID" value="GME73533.1"/>
    <property type="molecule type" value="Genomic_DNA"/>
</dbReference>
<keyword evidence="2" id="KW-1185">Reference proteome</keyword>
<name>A0ACB5SUN1_AMBMO</name>
<organism evidence="1 2">
    <name type="scientific">Ambrosiozyma monospora</name>
    <name type="common">Yeast</name>
    <name type="synonym">Endomycopsis monosporus</name>
    <dbReference type="NCBI Taxonomy" id="43982"/>
    <lineage>
        <taxon>Eukaryota</taxon>
        <taxon>Fungi</taxon>
        <taxon>Dikarya</taxon>
        <taxon>Ascomycota</taxon>
        <taxon>Saccharomycotina</taxon>
        <taxon>Pichiomycetes</taxon>
        <taxon>Pichiales</taxon>
        <taxon>Pichiaceae</taxon>
        <taxon>Ambrosiozyma</taxon>
    </lineage>
</organism>
<evidence type="ECO:0000313" key="1">
    <source>
        <dbReference type="EMBL" id="GME73533.1"/>
    </source>
</evidence>
<proteinExistence type="predicted"/>
<evidence type="ECO:0000313" key="2">
    <source>
        <dbReference type="Proteomes" id="UP001165064"/>
    </source>
</evidence>
<reference evidence="1" key="1">
    <citation type="submission" date="2023-04" db="EMBL/GenBank/DDBJ databases">
        <title>Ambrosiozyma monospora NBRC 10751.</title>
        <authorList>
            <person name="Ichikawa N."/>
            <person name="Sato H."/>
            <person name="Tonouchi N."/>
        </authorList>
    </citation>
    <scope>NUCLEOTIDE SEQUENCE</scope>
    <source>
        <strain evidence="1">NBRC 10751</strain>
    </source>
</reference>
<protein>
    <submittedName>
        <fullName evidence="1">Unnamed protein product</fullName>
    </submittedName>
</protein>
<gene>
    <name evidence="1" type="ORF">Amon02_000144100</name>
</gene>